<dbReference type="WBParaSite" id="MhA1_Contig1797.frz3.gene2">
    <property type="protein sequence ID" value="MhA1_Contig1797.frz3.gene2"/>
    <property type="gene ID" value="MhA1_Contig1797.frz3.gene2"/>
</dbReference>
<feature type="compositionally biased region" description="Basic and acidic residues" evidence="9">
    <location>
        <begin position="55"/>
        <end position="67"/>
    </location>
</feature>
<dbReference type="GO" id="GO:0005886">
    <property type="term" value="C:plasma membrane"/>
    <property type="evidence" value="ECO:0007669"/>
    <property type="project" value="UniProtKB-SubCell"/>
</dbReference>
<protein>
    <recommendedName>
        <fullName evidence="8">Anoctamin</fullName>
    </recommendedName>
</protein>
<dbReference type="GO" id="GO:0005254">
    <property type="term" value="F:chloride channel activity"/>
    <property type="evidence" value="ECO:0007669"/>
    <property type="project" value="TreeGrafter"/>
</dbReference>
<dbReference type="InterPro" id="IPR007632">
    <property type="entry name" value="Anoctamin"/>
</dbReference>
<evidence type="ECO:0000259" key="11">
    <source>
        <dbReference type="Pfam" id="PF16178"/>
    </source>
</evidence>
<evidence type="ECO:0000313" key="13">
    <source>
        <dbReference type="WBParaSite" id="MhA1_Contig1797.frz3.gene2"/>
    </source>
</evidence>
<dbReference type="Pfam" id="PF04547">
    <property type="entry name" value="Anoctamin"/>
    <property type="match status" value="1"/>
</dbReference>
<evidence type="ECO:0000256" key="6">
    <source>
        <dbReference type="ARBA" id="ARBA00023136"/>
    </source>
</evidence>
<dbReference type="Pfam" id="PF16178">
    <property type="entry name" value="Anoct_dimer"/>
    <property type="match status" value="1"/>
</dbReference>
<evidence type="ECO:0000256" key="8">
    <source>
        <dbReference type="RuleBase" id="RU280814"/>
    </source>
</evidence>
<keyword evidence="4 8" id="KW-0812">Transmembrane</keyword>
<proteinExistence type="inferred from homology"/>
<feature type="region of interest" description="Disordered" evidence="9">
    <location>
        <begin position="55"/>
        <end position="79"/>
    </location>
</feature>
<dbReference type="PANTHER" id="PTHR12308:SF84">
    <property type="entry name" value="ANOCTAMIN"/>
    <property type="match status" value="1"/>
</dbReference>
<dbReference type="AlphaFoldDB" id="A0A1I8BB15"/>
<dbReference type="OMA" id="SQAFHPL"/>
<feature type="transmembrane region" description="Helical" evidence="8">
    <location>
        <begin position="417"/>
        <end position="437"/>
    </location>
</feature>
<feature type="transmembrane region" description="Helical" evidence="8">
    <location>
        <begin position="595"/>
        <end position="616"/>
    </location>
</feature>
<accession>A0A1I8BB15</accession>
<keyword evidence="12" id="KW-1185">Reference proteome</keyword>
<evidence type="ECO:0000256" key="5">
    <source>
        <dbReference type="ARBA" id="ARBA00022989"/>
    </source>
</evidence>
<comment type="subcellular location">
    <subcellularLocation>
        <location evidence="1">Cell membrane</location>
        <topology evidence="1">Multi-pass membrane protein</topology>
    </subcellularLocation>
    <subcellularLocation>
        <location evidence="8">Membrane</location>
        <topology evidence="8">Multi-pass membrane protein</topology>
    </subcellularLocation>
</comment>
<evidence type="ECO:0000256" key="1">
    <source>
        <dbReference type="ARBA" id="ARBA00004651"/>
    </source>
</evidence>
<organism evidence="12 13">
    <name type="scientific">Meloidogyne hapla</name>
    <name type="common">Root-knot nematode worm</name>
    <dbReference type="NCBI Taxonomy" id="6305"/>
    <lineage>
        <taxon>Eukaryota</taxon>
        <taxon>Metazoa</taxon>
        <taxon>Ecdysozoa</taxon>
        <taxon>Nematoda</taxon>
        <taxon>Chromadorea</taxon>
        <taxon>Rhabditida</taxon>
        <taxon>Tylenchina</taxon>
        <taxon>Tylenchomorpha</taxon>
        <taxon>Tylenchoidea</taxon>
        <taxon>Meloidogynidae</taxon>
        <taxon>Meloidogyninae</taxon>
        <taxon>Meloidogyne</taxon>
    </lineage>
</organism>
<feature type="domain" description="Anoctamin dimerisation" evidence="11">
    <location>
        <begin position="86"/>
        <end position="322"/>
    </location>
</feature>
<dbReference type="InterPro" id="IPR032394">
    <property type="entry name" value="Anoct_dimer"/>
</dbReference>
<comment type="similarity">
    <text evidence="2 8">Belongs to the anoctamin family.</text>
</comment>
<evidence type="ECO:0000259" key="10">
    <source>
        <dbReference type="Pfam" id="PF04547"/>
    </source>
</evidence>
<evidence type="ECO:0000256" key="2">
    <source>
        <dbReference type="ARBA" id="ARBA00009671"/>
    </source>
</evidence>
<evidence type="ECO:0000313" key="12">
    <source>
        <dbReference type="Proteomes" id="UP000095281"/>
    </source>
</evidence>
<evidence type="ECO:0000256" key="9">
    <source>
        <dbReference type="SAM" id="MobiDB-lite"/>
    </source>
</evidence>
<dbReference type="GO" id="GO:0046983">
    <property type="term" value="F:protein dimerization activity"/>
    <property type="evidence" value="ECO:0007669"/>
    <property type="project" value="InterPro"/>
</dbReference>
<evidence type="ECO:0000256" key="3">
    <source>
        <dbReference type="ARBA" id="ARBA00022475"/>
    </source>
</evidence>
<feature type="transmembrane region" description="Helical" evidence="8">
    <location>
        <begin position="518"/>
        <end position="539"/>
    </location>
</feature>
<sequence length="744" mass="86662">MNSKRKQLQQLHAKIPIECDDSEIMLQNENRDTNQSNKSNKVRLDKVCLQLEEMKSGRSDKITDKSKQSNGGESKPELFQTRRSSYFSDGKRLIDFVLAYEVKVNEYDDSESKEETSGDEQMEKRQIFENNMQALGLELEYVTSEQGNVKFILIHAPFRVLMKQAELLMIRMPVHRNDVKKEVNLMDGCINSILKKIKFLNHKESLKNRIETEEYFCQPFVAQHLHCFVNWENPDKFFSRADRARMVHDLLIRTRYDKGNRLDKMRFGIERLIRNKTYSAAYPLHEELDTSAKNVDYSTCSSDRQLLYETWVKLKNLVKYQSLDLIQKYYGTKIAFYFAWLGFYTRCLYPISILGVICVVYGLFTMSSDISSNDICYGPNGSVSQELLCPACEKFCDYIPLNSTCLYSKAAYVFDNYATIAFTVVMSIWMTVFVELWKRYHAELAYKWNVLGYEPDEEVIRPEYQYYKRAKMKINRVTKESICLVIALLFGIIVYRIIVRGVFNARENSEFIQSQAVIFTSATAALINLIFIMSMNYFYNKLAFKLTNWEYPRTQSEFDNSFTFKGIPGTPSNSSGYADPHEVKVGSIRLERCEAAGCMVELMIQLIVIMIGKQAINGFIELAYPMVCYWFRRWRLKQPETEQQKIERIKKAKEESPKGDSNICLCEKDYALNSVSQQFLFDEYLEMVIQLGFCTLFVAAFPLAPLLALINNIFEIRFDAYKFIVTMRRPVPAQARNIGVWLVS</sequence>
<keyword evidence="7" id="KW-0325">Glycoprotein</keyword>
<feature type="transmembrane region" description="Helical" evidence="8">
    <location>
        <begin position="334"/>
        <end position="364"/>
    </location>
</feature>
<name>A0A1I8BB15_MELHA</name>
<feature type="transmembrane region" description="Helical" evidence="8">
    <location>
        <begin position="481"/>
        <end position="498"/>
    </location>
</feature>
<evidence type="ECO:0000256" key="7">
    <source>
        <dbReference type="ARBA" id="ARBA00023180"/>
    </source>
</evidence>
<comment type="caution">
    <text evidence="8">Lacks conserved residue(s) required for the propagation of feature annotation.</text>
</comment>
<feature type="transmembrane region" description="Helical" evidence="8">
    <location>
        <begin position="687"/>
        <end position="710"/>
    </location>
</feature>
<dbReference type="InterPro" id="IPR049452">
    <property type="entry name" value="Anoctamin_TM"/>
</dbReference>
<dbReference type="PANTHER" id="PTHR12308">
    <property type="entry name" value="ANOCTAMIN"/>
    <property type="match status" value="1"/>
</dbReference>
<dbReference type="Proteomes" id="UP000095281">
    <property type="component" value="Unplaced"/>
</dbReference>
<keyword evidence="3" id="KW-1003">Cell membrane</keyword>
<evidence type="ECO:0000256" key="4">
    <source>
        <dbReference type="ARBA" id="ARBA00022692"/>
    </source>
</evidence>
<feature type="domain" description="Anoctamin transmembrane" evidence="10">
    <location>
        <begin position="326"/>
        <end position="742"/>
    </location>
</feature>
<keyword evidence="5 8" id="KW-1133">Transmembrane helix</keyword>
<keyword evidence="6 8" id="KW-0472">Membrane</keyword>
<reference evidence="13" key="1">
    <citation type="submission" date="2016-11" db="UniProtKB">
        <authorList>
            <consortium name="WormBaseParasite"/>
        </authorList>
    </citation>
    <scope>IDENTIFICATION</scope>
</reference>